<dbReference type="PROSITE" id="PS00086">
    <property type="entry name" value="CYTOCHROME_P450"/>
    <property type="match status" value="1"/>
</dbReference>
<keyword evidence="6 13" id="KW-1133">Transmembrane helix</keyword>
<dbReference type="InterPro" id="IPR050651">
    <property type="entry name" value="Plant_Cytochrome_P450_Monoox"/>
</dbReference>
<evidence type="ECO:0000256" key="12">
    <source>
        <dbReference type="RuleBase" id="RU000461"/>
    </source>
</evidence>
<evidence type="ECO:0000256" key="10">
    <source>
        <dbReference type="ARBA" id="ARBA00023136"/>
    </source>
</evidence>
<dbReference type="Gene3D" id="1.10.630.10">
    <property type="entry name" value="Cytochrome P450"/>
    <property type="match status" value="1"/>
</dbReference>
<dbReference type="GeneID" id="110734138"/>
<accession>A0A803LFT9</accession>
<dbReference type="KEGG" id="cqi:110734138"/>
<dbReference type="GO" id="GO:0020037">
    <property type="term" value="F:heme binding"/>
    <property type="evidence" value="ECO:0007669"/>
    <property type="project" value="InterPro"/>
</dbReference>
<feature type="binding site" description="axial binding residue" evidence="11">
    <location>
        <position position="427"/>
    </location>
    <ligand>
        <name>heme</name>
        <dbReference type="ChEBI" id="CHEBI:30413"/>
    </ligand>
    <ligandPart>
        <name>Fe</name>
        <dbReference type="ChEBI" id="CHEBI:18248"/>
    </ligandPart>
</feature>
<evidence type="ECO:0000256" key="6">
    <source>
        <dbReference type="ARBA" id="ARBA00022989"/>
    </source>
</evidence>
<gene>
    <name evidence="14" type="primary">LOC110734138</name>
</gene>
<keyword evidence="8 11" id="KW-0408">Iron</keyword>
<organism evidence="14 15">
    <name type="scientific">Chenopodium quinoa</name>
    <name type="common">Quinoa</name>
    <dbReference type="NCBI Taxonomy" id="63459"/>
    <lineage>
        <taxon>Eukaryota</taxon>
        <taxon>Viridiplantae</taxon>
        <taxon>Streptophyta</taxon>
        <taxon>Embryophyta</taxon>
        <taxon>Tracheophyta</taxon>
        <taxon>Spermatophyta</taxon>
        <taxon>Magnoliopsida</taxon>
        <taxon>eudicotyledons</taxon>
        <taxon>Gunneridae</taxon>
        <taxon>Pentapetalae</taxon>
        <taxon>Caryophyllales</taxon>
        <taxon>Chenopodiaceae</taxon>
        <taxon>Chenopodioideae</taxon>
        <taxon>Atripliceae</taxon>
        <taxon>Chenopodium</taxon>
    </lineage>
</organism>
<dbReference type="GO" id="GO:0016020">
    <property type="term" value="C:membrane"/>
    <property type="evidence" value="ECO:0007669"/>
    <property type="project" value="UniProtKB-SubCell"/>
</dbReference>
<evidence type="ECO:0000256" key="5">
    <source>
        <dbReference type="ARBA" id="ARBA00022723"/>
    </source>
</evidence>
<evidence type="ECO:0000256" key="4">
    <source>
        <dbReference type="ARBA" id="ARBA00022692"/>
    </source>
</evidence>
<evidence type="ECO:0000256" key="3">
    <source>
        <dbReference type="ARBA" id="ARBA00022617"/>
    </source>
</evidence>
<dbReference type="InterPro" id="IPR036396">
    <property type="entry name" value="Cyt_P450_sf"/>
</dbReference>
<dbReference type="Pfam" id="PF00067">
    <property type="entry name" value="p450"/>
    <property type="match status" value="1"/>
</dbReference>
<dbReference type="OrthoDB" id="1055148at2759"/>
<evidence type="ECO:0000256" key="8">
    <source>
        <dbReference type="ARBA" id="ARBA00023004"/>
    </source>
</evidence>
<dbReference type="RefSeq" id="XP_021769882.1">
    <property type="nucleotide sequence ID" value="XM_021914190.1"/>
</dbReference>
<dbReference type="InterPro" id="IPR002401">
    <property type="entry name" value="Cyt_P450_E_grp-I"/>
</dbReference>
<dbReference type="Gramene" id="AUR62012045-RA">
    <property type="protein sequence ID" value="AUR62012045-RA:cds"/>
    <property type="gene ID" value="AUR62012045"/>
</dbReference>
<reference evidence="14" key="1">
    <citation type="journal article" date="2017" name="Nature">
        <title>The genome of Chenopodium quinoa.</title>
        <authorList>
            <person name="Jarvis D.E."/>
            <person name="Ho Y.S."/>
            <person name="Lightfoot D.J."/>
            <person name="Schmoeckel S.M."/>
            <person name="Li B."/>
            <person name="Borm T.J.A."/>
            <person name="Ohyanagi H."/>
            <person name="Mineta K."/>
            <person name="Michell C.T."/>
            <person name="Saber N."/>
            <person name="Kharbatia N.M."/>
            <person name="Rupper R.R."/>
            <person name="Sharp A.R."/>
            <person name="Dally N."/>
            <person name="Boughton B.A."/>
            <person name="Woo Y.H."/>
            <person name="Gao G."/>
            <person name="Schijlen E.G.W.M."/>
            <person name="Guo X."/>
            <person name="Momin A.A."/>
            <person name="Negrao S."/>
            <person name="Al-Babili S."/>
            <person name="Gehring C."/>
            <person name="Roessner U."/>
            <person name="Jung C."/>
            <person name="Murphy K."/>
            <person name="Arold S.T."/>
            <person name="Gojobori T."/>
            <person name="van der Linden C.G."/>
            <person name="van Loo E.N."/>
            <person name="Jellen E.N."/>
            <person name="Maughan P.J."/>
            <person name="Tester M."/>
        </authorList>
    </citation>
    <scope>NUCLEOTIDE SEQUENCE [LARGE SCALE GENOMIC DNA]</scope>
    <source>
        <strain evidence="14">cv. PI 614886</strain>
    </source>
</reference>
<name>A0A803LFT9_CHEQI</name>
<protein>
    <recommendedName>
        <fullName evidence="16">Cytochrome P450</fullName>
    </recommendedName>
</protein>
<reference evidence="14" key="2">
    <citation type="submission" date="2021-03" db="UniProtKB">
        <authorList>
            <consortium name="EnsemblPlants"/>
        </authorList>
    </citation>
    <scope>IDENTIFICATION</scope>
</reference>
<keyword evidence="7 12" id="KW-0560">Oxidoreductase</keyword>
<keyword evidence="9 12" id="KW-0503">Monooxygenase</keyword>
<dbReference type="AlphaFoldDB" id="A0A803LFT9"/>
<evidence type="ECO:0000256" key="7">
    <source>
        <dbReference type="ARBA" id="ARBA00023002"/>
    </source>
</evidence>
<feature type="transmembrane region" description="Helical" evidence="13">
    <location>
        <begin position="6"/>
        <end position="24"/>
    </location>
</feature>
<comment type="similarity">
    <text evidence="2 12">Belongs to the cytochrome P450 family.</text>
</comment>
<dbReference type="OMA" id="FTAEWAM"/>
<keyword evidence="3 11" id="KW-0349">Heme</keyword>
<dbReference type="GO" id="GO:0004497">
    <property type="term" value="F:monooxygenase activity"/>
    <property type="evidence" value="ECO:0007669"/>
    <property type="project" value="UniProtKB-KW"/>
</dbReference>
<keyword evidence="15" id="KW-1185">Reference proteome</keyword>
<dbReference type="EnsemblPlants" id="AUR62012045-RA">
    <property type="protein sequence ID" value="AUR62012045-RA:cds"/>
    <property type="gene ID" value="AUR62012045"/>
</dbReference>
<evidence type="ECO:0008006" key="16">
    <source>
        <dbReference type="Google" id="ProtNLM"/>
    </source>
</evidence>
<evidence type="ECO:0000256" key="9">
    <source>
        <dbReference type="ARBA" id="ARBA00023033"/>
    </source>
</evidence>
<comment type="subcellular location">
    <subcellularLocation>
        <location evidence="1">Membrane</location>
        <topology evidence="1">Single-pass membrane protein</topology>
    </subcellularLocation>
</comment>
<dbReference type="PRINTS" id="PR00463">
    <property type="entry name" value="EP450I"/>
</dbReference>
<evidence type="ECO:0000256" key="2">
    <source>
        <dbReference type="ARBA" id="ARBA00010617"/>
    </source>
</evidence>
<dbReference type="SUPFAM" id="SSF48264">
    <property type="entry name" value="Cytochrome P450"/>
    <property type="match status" value="1"/>
</dbReference>
<dbReference type="PANTHER" id="PTHR47947:SF62">
    <property type="entry name" value="CYTOCHROME P450, FAMILY 81, SUBFAMILY D, POLYPEPTIDE 5"/>
    <property type="match status" value="1"/>
</dbReference>
<keyword evidence="5 11" id="KW-0479">Metal-binding</keyword>
<dbReference type="PRINTS" id="PR00385">
    <property type="entry name" value="P450"/>
</dbReference>
<evidence type="ECO:0000256" key="11">
    <source>
        <dbReference type="PIRSR" id="PIRSR602401-1"/>
    </source>
</evidence>
<keyword evidence="10 13" id="KW-0472">Membrane</keyword>
<sequence length="495" mass="56972">MKMEKVYLFLSLFAITIFLYKILLPSKAENKNVPPSPPSIPIWGHLHLLKSPFPKTLLTLSERYGPIFSLRLGCQPVLVVSSPLAVEECLNQNDNVFAYQPKSIVGEILGYNYSILIWSTYGDLWRVLRRVGVLTMFSFRKLNEGSPTRKAQIHNIILELQIEFEGADRKVNLNNVLKKVAHNFVMRTINEKPWDDMDLIPPSPMTMCDFFPILRWVRFRGIEKNLKKLWKKRDEYLQNLLDECKESIKRRSSCDEEVVTKNLIEELLDLQEVEPDCYTDEFIKSFILMQLLAGTDTTISTVEWAMSNLINNPEIIVKAREEINLIIGNRRLVDESDVPKLSYIRWIVNETLRLFSPAPLLFPHCSSKDCTIGGFHVQKGTMLYVNAWAIQRDPSLWDEPNKFKPERFANETKGYKFFPFGIGRRSCPGSAFATRNITLLLATLIQCFDWETPEDGVVDFTMKSGANICPEEKPLEVICHLRSSMVDVVAQLKVN</sequence>
<dbReference type="InterPro" id="IPR001128">
    <property type="entry name" value="Cyt_P450"/>
</dbReference>
<dbReference type="GO" id="GO:0016705">
    <property type="term" value="F:oxidoreductase activity, acting on paired donors, with incorporation or reduction of molecular oxygen"/>
    <property type="evidence" value="ECO:0007669"/>
    <property type="project" value="InterPro"/>
</dbReference>
<keyword evidence="4 13" id="KW-0812">Transmembrane</keyword>
<proteinExistence type="inferred from homology"/>
<comment type="cofactor">
    <cofactor evidence="11">
        <name>heme</name>
        <dbReference type="ChEBI" id="CHEBI:30413"/>
    </cofactor>
</comment>
<dbReference type="Proteomes" id="UP000596660">
    <property type="component" value="Unplaced"/>
</dbReference>
<evidence type="ECO:0000256" key="13">
    <source>
        <dbReference type="SAM" id="Phobius"/>
    </source>
</evidence>
<evidence type="ECO:0000256" key="1">
    <source>
        <dbReference type="ARBA" id="ARBA00004167"/>
    </source>
</evidence>
<evidence type="ECO:0000313" key="15">
    <source>
        <dbReference type="Proteomes" id="UP000596660"/>
    </source>
</evidence>
<dbReference type="GO" id="GO:0005506">
    <property type="term" value="F:iron ion binding"/>
    <property type="evidence" value="ECO:0007669"/>
    <property type="project" value="InterPro"/>
</dbReference>
<dbReference type="InterPro" id="IPR017972">
    <property type="entry name" value="Cyt_P450_CS"/>
</dbReference>
<dbReference type="PANTHER" id="PTHR47947">
    <property type="entry name" value="CYTOCHROME P450 82C3-RELATED"/>
    <property type="match status" value="1"/>
</dbReference>
<evidence type="ECO:0000313" key="14">
    <source>
        <dbReference type="EnsemblPlants" id="AUR62012045-RA:cds"/>
    </source>
</evidence>